<dbReference type="GO" id="GO:0005737">
    <property type="term" value="C:cytoplasm"/>
    <property type="evidence" value="ECO:0007669"/>
    <property type="project" value="InterPro"/>
</dbReference>
<comment type="similarity">
    <text evidence="4">Belongs to the VKOR family.</text>
</comment>
<evidence type="ECO:0000256" key="5">
    <source>
        <dbReference type="ARBA" id="ARBA00022630"/>
    </source>
</evidence>
<evidence type="ECO:0000256" key="15">
    <source>
        <dbReference type="NCBIfam" id="TIGR01036"/>
    </source>
</evidence>
<dbReference type="AlphaFoldDB" id="A0A1F8AQL1"/>
<dbReference type="GO" id="GO:0009220">
    <property type="term" value="P:pyrimidine ribonucleotide biosynthetic process"/>
    <property type="evidence" value="ECO:0007669"/>
    <property type="project" value="UniProtKB-UniRule"/>
</dbReference>
<protein>
    <recommendedName>
        <fullName evidence="15">Dihydroorotate dehydrogenase (quinone)</fullName>
        <ecNumber evidence="15">1.3.5.2</ecNumber>
    </recommendedName>
</protein>
<proteinExistence type="inferred from homology"/>
<evidence type="ECO:0000256" key="14">
    <source>
        <dbReference type="ARBA" id="ARBA00023284"/>
    </source>
</evidence>
<feature type="transmembrane region" description="Helical" evidence="16">
    <location>
        <begin position="55"/>
        <end position="78"/>
    </location>
</feature>
<keyword evidence="9" id="KW-0665">Pyrimidine biosynthesis</keyword>
<dbReference type="InterPro" id="IPR012932">
    <property type="entry name" value="VKOR"/>
</dbReference>
<evidence type="ECO:0000256" key="4">
    <source>
        <dbReference type="ARBA" id="ARBA00006214"/>
    </source>
</evidence>
<dbReference type="PANTHER" id="PTHR48109:SF4">
    <property type="entry name" value="DIHYDROOROTATE DEHYDROGENASE (QUINONE), MITOCHONDRIAL"/>
    <property type="match status" value="1"/>
</dbReference>
<evidence type="ECO:0000256" key="16">
    <source>
        <dbReference type="SAM" id="Phobius"/>
    </source>
</evidence>
<evidence type="ECO:0000259" key="17">
    <source>
        <dbReference type="SMART" id="SM00756"/>
    </source>
</evidence>
<feature type="transmembrane region" description="Helical" evidence="16">
    <location>
        <begin position="85"/>
        <end position="105"/>
    </location>
</feature>
<evidence type="ECO:0000256" key="2">
    <source>
        <dbReference type="ARBA" id="ARBA00004141"/>
    </source>
</evidence>
<dbReference type="InterPro" id="IPR044698">
    <property type="entry name" value="VKOR/LTO1"/>
</dbReference>
<keyword evidence="12 16" id="KW-0472">Membrane</keyword>
<evidence type="ECO:0000256" key="9">
    <source>
        <dbReference type="ARBA" id="ARBA00022975"/>
    </source>
</evidence>
<evidence type="ECO:0000256" key="3">
    <source>
        <dbReference type="ARBA" id="ARBA00004725"/>
    </source>
</evidence>
<evidence type="ECO:0000256" key="13">
    <source>
        <dbReference type="ARBA" id="ARBA00023157"/>
    </source>
</evidence>
<keyword evidence="14" id="KW-0676">Redox-active center</keyword>
<dbReference type="Gene3D" id="1.20.1440.130">
    <property type="entry name" value="VKOR domain"/>
    <property type="match status" value="1"/>
</dbReference>
<dbReference type="CDD" id="cd04738">
    <property type="entry name" value="DHOD_2_like"/>
    <property type="match status" value="1"/>
</dbReference>
<sequence>MKFNKFKVIISLVFFGILDTAYLTWEHYSNSIPPCSTNIFIDCGKVLNSQYSVVFGIPLALVGLVNYLVLMGFVVLSIKAGKKIFRYLSLLQTLVGLVVSVYLMYLQFFVIGSICLYCTASALISFGLFYFIWTKFSGERKRLAAIKINVLYKHFIKNILFLIDPEAVHNNMLVAGEFAGKSNLIKKTAEIFLKSKNTRLSQKIYGIGFGNPIGLAAGFDYEARLTQFLPSLNFGFMSVGTVTNMPYEGNPKPMLGRLPMSKSLMVNKGFKSSGAINVASRLKGLDFKIPVGISIGRTNSPKLSNQKDSIKDIVQAFETFEKAHVNNSYYELNISCPNLIHGNVAFYPPKNLEELLKAVDKLRIKKPIFAKMPIEKNDTEVLEMLEVIAKRCPKGVIFGNLQKDRNDPALVKEEVKKFKVGSFSGKPTYKRSNELIKLAYKHYRDRFIIIGCGGVFSGRDAWEKITLGASLVQLITGLVYEGPQLVNQINFELLDIMERKGFKNISEAVGIVTD</sequence>
<evidence type="ECO:0000313" key="18">
    <source>
        <dbReference type="EMBL" id="OGM53779.1"/>
    </source>
</evidence>
<keyword evidence="13" id="KW-1015">Disulfide bond</keyword>
<keyword evidence="8" id="KW-0874">Quinone</keyword>
<dbReference type="Pfam" id="PF01180">
    <property type="entry name" value="DHO_dh"/>
    <property type="match status" value="1"/>
</dbReference>
<dbReference type="NCBIfam" id="NF003652">
    <property type="entry name" value="PRK05286.2-5"/>
    <property type="match status" value="1"/>
</dbReference>
<keyword evidence="7 16" id="KW-0812">Transmembrane</keyword>
<reference evidence="18 19" key="1">
    <citation type="journal article" date="2016" name="Nat. Commun.">
        <title>Thousands of microbial genomes shed light on interconnected biogeochemical processes in an aquifer system.</title>
        <authorList>
            <person name="Anantharaman K."/>
            <person name="Brown C.T."/>
            <person name="Hug L.A."/>
            <person name="Sharon I."/>
            <person name="Castelle C.J."/>
            <person name="Probst A.J."/>
            <person name="Thomas B.C."/>
            <person name="Singh A."/>
            <person name="Wilkins M.J."/>
            <person name="Karaoz U."/>
            <person name="Brodie E.L."/>
            <person name="Williams K.H."/>
            <person name="Hubbard S.S."/>
            <person name="Banfield J.F."/>
        </authorList>
    </citation>
    <scope>NUCLEOTIDE SEQUENCE [LARGE SCALE GENOMIC DNA]</scope>
</reference>
<evidence type="ECO:0000256" key="12">
    <source>
        <dbReference type="ARBA" id="ARBA00023136"/>
    </source>
</evidence>
<dbReference type="Pfam" id="PF07884">
    <property type="entry name" value="VKOR"/>
    <property type="match status" value="1"/>
</dbReference>
<dbReference type="NCBIfam" id="TIGR01036">
    <property type="entry name" value="pyrD_sub2"/>
    <property type="match status" value="1"/>
</dbReference>
<evidence type="ECO:0000256" key="1">
    <source>
        <dbReference type="ARBA" id="ARBA00001917"/>
    </source>
</evidence>
<dbReference type="EMBL" id="MGGW01000020">
    <property type="protein sequence ID" value="OGM53779.1"/>
    <property type="molecule type" value="Genomic_DNA"/>
</dbReference>
<dbReference type="Gene3D" id="3.20.20.70">
    <property type="entry name" value="Aldolase class I"/>
    <property type="match status" value="1"/>
</dbReference>
<feature type="domain" description="Vitamin K epoxide reductase" evidence="17">
    <location>
        <begin position="2"/>
        <end position="136"/>
    </location>
</feature>
<keyword evidence="11" id="KW-0560">Oxidoreductase</keyword>
<comment type="caution">
    <text evidence="18">The sequence shown here is derived from an EMBL/GenBank/DDBJ whole genome shotgun (WGS) entry which is preliminary data.</text>
</comment>
<evidence type="ECO:0000256" key="10">
    <source>
        <dbReference type="ARBA" id="ARBA00022989"/>
    </source>
</evidence>
<evidence type="ECO:0000313" key="19">
    <source>
        <dbReference type="Proteomes" id="UP000178603"/>
    </source>
</evidence>
<gene>
    <name evidence="18" type="ORF">A3E44_05165</name>
</gene>
<comment type="subcellular location">
    <subcellularLocation>
        <location evidence="2">Membrane</location>
        <topology evidence="2">Multi-pass membrane protein</topology>
    </subcellularLocation>
</comment>
<feature type="transmembrane region" description="Helical" evidence="16">
    <location>
        <begin position="111"/>
        <end position="133"/>
    </location>
</feature>
<dbReference type="EC" id="1.3.5.2" evidence="15"/>
<comment type="cofactor">
    <cofactor evidence="1">
        <name>FMN</name>
        <dbReference type="ChEBI" id="CHEBI:58210"/>
    </cofactor>
</comment>
<dbReference type="GO" id="GO:0005886">
    <property type="term" value="C:plasma membrane"/>
    <property type="evidence" value="ECO:0007669"/>
    <property type="project" value="TreeGrafter"/>
</dbReference>
<name>A0A1F8AQL1_9BACT</name>
<dbReference type="InterPro" id="IPR050074">
    <property type="entry name" value="DHO_dehydrogenase"/>
</dbReference>
<keyword evidence="5" id="KW-0285">Flavoprotein</keyword>
<dbReference type="SMART" id="SM00756">
    <property type="entry name" value="VKc"/>
    <property type="match status" value="1"/>
</dbReference>
<organism evidence="18 19">
    <name type="scientific">Candidatus Woesebacteria bacterium RIFCSPHIGHO2_12_FULL_41_24</name>
    <dbReference type="NCBI Taxonomy" id="1802510"/>
    <lineage>
        <taxon>Bacteria</taxon>
        <taxon>Candidatus Woeseibacteriota</taxon>
    </lineage>
</organism>
<dbReference type="GO" id="GO:0106430">
    <property type="term" value="F:dihydroorotate dehydrogenase (quinone) activity"/>
    <property type="evidence" value="ECO:0007669"/>
    <property type="project" value="UniProtKB-EC"/>
</dbReference>
<dbReference type="SUPFAM" id="SSF51395">
    <property type="entry name" value="FMN-linked oxidoreductases"/>
    <property type="match status" value="1"/>
</dbReference>
<evidence type="ECO:0000256" key="11">
    <source>
        <dbReference type="ARBA" id="ARBA00023002"/>
    </source>
</evidence>
<evidence type="ECO:0000256" key="8">
    <source>
        <dbReference type="ARBA" id="ARBA00022719"/>
    </source>
</evidence>
<dbReference type="InterPro" id="IPR038354">
    <property type="entry name" value="VKOR_sf"/>
</dbReference>
<dbReference type="PANTHER" id="PTHR48109">
    <property type="entry name" value="DIHYDROOROTATE DEHYDROGENASE (QUINONE), MITOCHONDRIAL-RELATED"/>
    <property type="match status" value="1"/>
</dbReference>
<keyword evidence="6" id="KW-0288">FMN</keyword>
<comment type="pathway">
    <text evidence="3">Pyrimidine metabolism; UMP biosynthesis via de novo pathway.</text>
</comment>
<dbReference type="GO" id="GO:0048038">
    <property type="term" value="F:quinone binding"/>
    <property type="evidence" value="ECO:0007669"/>
    <property type="project" value="UniProtKB-KW"/>
</dbReference>
<dbReference type="GO" id="GO:0006207">
    <property type="term" value="P:'de novo' pyrimidine nucleobase biosynthetic process"/>
    <property type="evidence" value="ECO:0007669"/>
    <property type="project" value="UniProtKB-UniRule"/>
</dbReference>
<dbReference type="Proteomes" id="UP000178603">
    <property type="component" value="Unassembled WGS sequence"/>
</dbReference>
<keyword evidence="10 16" id="KW-1133">Transmembrane helix</keyword>
<dbReference type="InterPro" id="IPR005719">
    <property type="entry name" value="Dihydroorotate_DH_2"/>
</dbReference>
<evidence type="ECO:0000256" key="6">
    <source>
        <dbReference type="ARBA" id="ARBA00022643"/>
    </source>
</evidence>
<evidence type="ECO:0000256" key="7">
    <source>
        <dbReference type="ARBA" id="ARBA00022692"/>
    </source>
</evidence>
<dbReference type="InterPro" id="IPR005720">
    <property type="entry name" value="Dihydroorotate_DH_cat"/>
</dbReference>
<dbReference type="CDD" id="cd12916">
    <property type="entry name" value="VKOR_1"/>
    <property type="match status" value="1"/>
</dbReference>
<dbReference type="InterPro" id="IPR013785">
    <property type="entry name" value="Aldolase_TIM"/>
</dbReference>
<accession>A0A1F8AQL1</accession>